<dbReference type="EMBL" id="RCZP01000010">
    <property type="protein sequence ID" value="TPG56975.1"/>
    <property type="molecule type" value="Genomic_DNA"/>
</dbReference>
<proteinExistence type="predicted"/>
<dbReference type="OrthoDB" id="108890at2"/>
<sequence>MEATAAALLHPPGAAPFDFATPPGEEALVPPSSLAWRVFKNPVVLFTGGVAAVILELGEPRVRTGVWEHSSFRTDPLGRLQRTGLAAMVTVYGPRRAAERMIAGVVRAHGAVAGRTPAGEPYRANDPALLDWVQATAAFGFATAYHRYVRPLDGEEMDRLLAEGRPAARLYGALGAPESRAGMEALFAAVRPRMEPSPILAEFLGLMRATPILPRPLRPLQRLLVRAAVDLVPAEDRRRLGIPAREALRPWERPLLRALGALADRLVLASGPAARSCRRLGLPADFLYRG</sequence>
<comment type="caution">
    <text evidence="2">The sequence shown here is derived from an EMBL/GenBank/DDBJ whole genome shotgun (WGS) entry which is preliminary data.</text>
</comment>
<organism evidence="2 3">
    <name type="scientific">Muricoccus nepalensis</name>
    <dbReference type="NCBI Taxonomy" id="1854500"/>
    <lineage>
        <taxon>Bacteria</taxon>
        <taxon>Pseudomonadati</taxon>
        <taxon>Pseudomonadota</taxon>
        <taxon>Alphaproteobacteria</taxon>
        <taxon>Acetobacterales</taxon>
        <taxon>Roseomonadaceae</taxon>
        <taxon>Muricoccus</taxon>
    </lineage>
</organism>
<evidence type="ECO:0000259" key="1">
    <source>
        <dbReference type="Pfam" id="PF09995"/>
    </source>
</evidence>
<feature type="domain" description="ER-bound oxygenase mpaB/mpaB'/Rubber oxygenase catalytic" evidence="1">
    <location>
        <begin position="36"/>
        <end position="262"/>
    </location>
</feature>
<gene>
    <name evidence="2" type="ORF">EAH89_12400</name>
</gene>
<accession>A0A502G4Z6</accession>
<protein>
    <submittedName>
        <fullName evidence="2">DUF2236 domain-containing protein</fullName>
    </submittedName>
</protein>
<dbReference type="Proteomes" id="UP000317078">
    <property type="component" value="Unassembled WGS sequence"/>
</dbReference>
<dbReference type="PANTHER" id="PTHR36151">
    <property type="entry name" value="BLR2777 PROTEIN"/>
    <property type="match status" value="1"/>
</dbReference>
<dbReference type="PANTHER" id="PTHR36151:SF3">
    <property type="entry name" value="ER-BOUND OXYGENASE MPAB_MPAB'_RUBBER OXYGENASE CATALYTIC DOMAIN-CONTAINING PROTEIN"/>
    <property type="match status" value="1"/>
</dbReference>
<name>A0A502G4Z6_9PROT</name>
<dbReference type="Pfam" id="PF09995">
    <property type="entry name" value="MPAB_Lcp_cat"/>
    <property type="match status" value="1"/>
</dbReference>
<dbReference type="GO" id="GO:0016491">
    <property type="term" value="F:oxidoreductase activity"/>
    <property type="evidence" value="ECO:0007669"/>
    <property type="project" value="InterPro"/>
</dbReference>
<evidence type="ECO:0000313" key="2">
    <source>
        <dbReference type="EMBL" id="TPG56975.1"/>
    </source>
</evidence>
<keyword evidence="3" id="KW-1185">Reference proteome</keyword>
<dbReference type="AlphaFoldDB" id="A0A502G4Z6"/>
<evidence type="ECO:0000313" key="3">
    <source>
        <dbReference type="Proteomes" id="UP000317078"/>
    </source>
</evidence>
<dbReference type="InterPro" id="IPR018713">
    <property type="entry name" value="MPAB/Lcp_cat_dom"/>
</dbReference>
<reference evidence="2 3" key="1">
    <citation type="journal article" date="2019" name="Environ. Microbiol.">
        <title>Species interactions and distinct microbial communities in high Arctic permafrost affected cryosols are associated with the CH4 and CO2 gas fluxes.</title>
        <authorList>
            <person name="Altshuler I."/>
            <person name="Hamel J."/>
            <person name="Turney S."/>
            <person name="Magnuson E."/>
            <person name="Levesque R."/>
            <person name="Greer C."/>
            <person name="Whyte L.G."/>
        </authorList>
    </citation>
    <scope>NUCLEOTIDE SEQUENCE [LARGE SCALE GENOMIC DNA]</scope>
    <source>
        <strain evidence="2 3">S9.3B</strain>
    </source>
</reference>